<dbReference type="Pfam" id="PF16761">
    <property type="entry name" value="Clr2_transil"/>
    <property type="match status" value="1"/>
</dbReference>
<dbReference type="InterPro" id="IPR031915">
    <property type="entry name" value="Clr2_N"/>
</dbReference>
<name>A0A1E3IXG1_9TREE</name>
<dbReference type="Proteomes" id="UP000094043">
    <property type="component" value="Chromosome 1"/>
</dbReference>
<dbReference type="GO" id="GO:0070824">
    <property type="term" value="C:SHREC complex"/>
    <property type="evidence" value="ECO:0007669"/>
    <property type="project" value="InterPro"/>
</dbReference>
<evidence type="ECO:0000256" key="1">
    <source>
        <dbReference type="SAM" id="MobiDB-lite"/>
    </source>
</evidence>
<dbReference type="RefSeq" id="XP_066066356.1">
    <property type="nucleotide sequence ID" value="XM_066210259.1"/>
</dbReference>
<feature type="compositionally biased region" description="Low complexity" evidence="1">
    <location>
        <begin position="159"/>
        <end position="190"/>
    </location>
</feature>
<protein>
    <submittedName>
        <fullName evidence="2">Uncharacterized protein</fullName>
    </submittedName>
</protein>
<dbReference type="PANTHER" id="PTHR38046:SF1">
    <property type="entry name" value="CRYPTIC LOCI REGULATOR 2"/>
    <property type="match status" value="1"/>
</dbReference>
<dbReference type="GO" id="GO:0033553">
    <property type="term" value="C:rDNA heterochromatin"/>
    <property type="evidence" value="ECO:0007669"/>
    <property type="project" value="TreeGrafter"/>
</dbReference>
<reference evidence="2" key="3">
    <citation type="submission" date="2024-01" db="EMBL/GenBank/DDBJ databases">
        <authorList>
            <person name="Coelho M.A."/>
            <person name="David-Palma M."/>
            <person name="Shea T."/>
            <person name="Sun S."/>
            <person name="Cuomo C.A."/>
            <person name="Heitman J."/>
        </authorList>
    </citation>
    <scope>NUCLEOTIDE SEQUENCE</scope>
    <source>
        <strain evidence="2">CBS 7841</strain>
    </source>
</reference>
<reference evidence="2" key="1">
    <citation type="submission" date="2016-06" db="EMBL/GenBank/DDBJ databases">
        <authorList>
            <person name="Cuomo C."/>
            <person name="Litvintseva A."/>
            <person name="Heitman J."/>
            <person name="Chen Y."/>
            <person name="Sun S."/>
            <person name="Springer D."/>
            <person name="Dromer F."/>
            <person name="Young S."/>
            <person name="Zeng Q."/>
            <person name="Chapman S."/>
            <person name="Gujja S."/>
            <person name="Saif S."/>
            <person name="Birren B."/>
        </authorList>
    </citation>
    <scope>NUCLEOTIDE SEQUENCE</scope>
    <source>
        <strain evidence="2">CBS 7841</strain>
    </source>
</reference>
<dbReference type="OrthoDB" id="2421327at2759"/>
<dbReference type="GeneID" id="91085019"/>
<evidence type="ECO:0000313" key="3">
    <source>
        <dbReference type="Proteomes" id="UP000094043"/>
    </source>
</evidence>
<feature type="region of interest" description="Disordered" evidence="1">
    <location>
        <begin position="1"/>
        <end position="28"/>
    </location>
</feature>
<dbReference type="GO" id="GO:0031934">
    <property type="term" value="C:mating-type region heterochromatin"/>
    <property type="evidence" value="ECO:0007669"/>
    <property type="project" value="TreeGrafter"/>
</dbReference>
<dbReference type="EMBL" id="CP143784">
    <property type="protein sequence ID" value="WVN85656.1"/>
    <property type="molecule type" value="Genomic_DNA"/>
</dbReference>
<dbReference type="Pfam" id="PF10383">
    <property type="entry name" value="Clr2"/>
    <property type="match status" value="1"/>
</dbReference>
<dbReference type="VEuPathDB" id="FungiDB:L203_00594"/>
<reference evidence="2" key="2">
    <citation type="journal article" date="2022" name="Elife">
        <title>Obligate sexual reproduction of a homothallic fungus closely related to the Cryptococcus pathogenic species complex.</title>
        <authorList>
            <person name="Passer A.R."/>
            <person name="Clancey S.A."/>
            <person name="Shea T."/>
            <person name="David-Palma M."/>
            <person name="Averette A.F."/>
            <person name="Boekhout T."/>
            <person name="Porcel B.M."/>
            <person name="Nowrousian M."/>
            <person name="Cuomo C.A."/>
            <person name="Sun S."/>
            <person name="Heitman J."/>
            <person name="Coelho M.A."/>
        </authorList>
    </citation>
    <scope>NUCLEOTIDE SEQUENCE</scope>
    <source>
        <strain evidence="2">CBS 7841</strain>
    </source>
</reference>
<sequence>MPLKSSYLDLEWPRSDGDSSCWPQPSPPAPGKWYLEPAPLTDPKCALYEQKTAQSIAEFLKLDIDARTRMALPEGYKIFAYRRRQDDNTLRTKYYVYGSKNALRFQSTREWEPHAIWLFDASKDLNDHTQCDCPYSKLEQETRPSVTNSQKRKTLDADSTPSPSSSTPAKTSRGSGPSSSLSPPSQSPASHGKSRSEKRMSSTETEQGNHETSFEDAEDLGELISPSSAPERVADLQQKRKIRKGELVWFRIETIKPPPGSKFERIRPVTHWPALVFKMALDYTPSRPQSNSDNDQSHTHCNLYHLRPLGMFSPYDVVSRNSTDLLPWLAGLALFSPLHTWDHIYLAAQEILEEGARDEAIELNKIFSDPLELSKAAQRLPSWNRKWTKNIMFEDMEDWNTVVTRLAFAIQAAVIITTCWTLTDPISLREDDPDLSKEEIKAIAENRKRFYQGFYWGGERMWIEDMVRLKRPWSELQELHCITPSPGATEHCLFFRISKITAEASPDHTIETPSYRSLLYGDLFELVEEETETGAGNLAASAQKRDPGQPSVAQNYIAPKKFAYRQINTEDSEAVCDISDIAGRAYPDLLDHDKQNWFIDPHRIDMTEGRQEPDDHLLSIMGLKPGYIAMSDSKYWKVDLHEIVQYGSTTIRNKMRAFYSELVQSCLREN</sequence>
<dbReference type="PANTHER" id="PTHR38046">
    <property type="entry name" value="CRYPTIC LOCI REGULATOR 2"/>
    <property type="match status" value="1"/>
</dbReference>
<dbReference type="KEGG" id="cdep:91085019"/>
<dbReference type="GO" id="GO:0030466">
    <property type="term" value="P:silent mating-type cassette heterochromatin formation"/>
    <property type="evidence" value="ECO:0007669"/>
    <property type="project" value="TreeGrafter"/>
</dbReference>
<evidence type="ECO:0000313" key="2">
    <source>
        <dbReference type="EMBL" id="WVN85656.1"/>
    </source>
</evidence>
<feature type="compositionally biased region" description="Basic and acidic residues" evidence="1">
    <location>
        <begin position="194"/>
        <end position="213"/>
    </location>
</feature>
<proteinExistence type="predicted"/>
<dbReference type="AlphaFoldDB" id="A0A1E3IXG1"/>
<organism evidence="2 3">
    <name type="scientific">Cryptococcus depauperatus CBS 7841</name>
    <dbReference type="NCBI Taxonomy" id="1295531"/>
    <lineage>
        <taxon>Eukaryota</taxon>
        <taxon>Fungi</taxon>
        <taxon>Dikarya</taxon>
        <taxon>Basidiomycota</taxon>
        <taxon>Agaricomycotina</taxon>
        <taxon>Tremellomycetes</taxon>
        <taxon>Tremellales</taxon>
        <taxon>Cryptococcaceae</taxon>
        <taxon>Cryptococcus</taxon>
    </lineage>
</organism>
<dbReference type="InterPro" id="IPR018839">
    <property type="entry name" value="Tscrpt-silencing_Clr2_C"/>
</dbReference>
<keyword evidence="3" id="KW-1185">Reference proteome</keyword>
<gene>
    <name evidence="2" type="ORF">L203_100805</name>
</gene>
<feature type="region of interest" description="Disordered" evidence="1">
    <location>
        <begin position="139"/>
        <end position="218"/>
    </location>
</feature>
<accession>A0A1E3IXG1</accession>
<dbReference type="InterPro" id="IPR038986">
    <property type="entry name" value="Clr2"/>
</dbReference>